<dbReference type="EMBL" id="FJUX01000012">
    <property type="protein sequence ID" value="CZS92378.1"/>
    <property type="molecule type" value="Genomic_DNA"/>
</dbReference>
<dbReference type="AlphaFoldDB" id="A0A1E1K2Q3"/>
<reference evidence="2" key="1">
    <citation type="submission" date="2016-03" db="EMBL/GenBank/DDBJ databases">
        <authorList>
            <person name="Guldener U."/>
        </authorList>
    </citation>
    <scope>NUCLEOTIDE SEQUENCE [LARGE SCALE GENOMIC DNA]</scope>
    <source>
        <strain evidence="2">04CH-RAC-A.6.1</strain>
    </source>
</reference>
<accession>A0A1E1K2Q3</accession>
<protein>
    <submittedName>
        <fullName evidence="1">Uncharacterized protein</fullName>
    </submittedName>
</protein>
<gene>
    <name evidence="1" type="ORF">RAG0_02790</name>
</gene>
<evidence type="ECO:0000313" key="1">
    <source>
        <dbReference type="EMBL" id="CZS92378.1"/>
    </source>
</evidence>
<name>A0A1E1K2Q3_9HELO</name>
<dbReference type="Proteomes" id="UP000178912">
    <property type="component" value="Unassembled WGS sequence"/>
</dbReference>
<keyword evidence="2" id="KW-1185">Reference proteome</keyword>
<sequence length="49" mass="5437">MVLAPKNALYLVSWLNVIGILSASNKSDDESRWAGTMIYTVCLGYVIIF</sequence>
<evidence type="ECO:0000313" key="2">
    <source>
        <dbReference type="Proteomes" id="UP000178912"/>
    </source>
</evidence>
<organism evidence="1 2">
    <name type="scientific">Rhynchosporium agropyri</name>
    <dbReference type="NCBI Taxonomy" id="914238"/>
    <lineage>
        <taxon>Eukaryota</taxon>
        <taxon>Fungi</taxon>
        <taxon>Dikarya</taxon>
        <taxon>Ascomycota</taxon>
        <taxon>Pezizomycotina</taxon>
        <taxon>Leotiomycetes</taxon>
        <taxon>Helotiales</taxon>
        <taxon>Ploettnerulaceae</taxon>
        <taxon>Rhynchosporium</taxon>
    </lineage>
</organism>
<proteinExistence type="predicted"/>